<keyword evidence="3" id="KW-1185">Reference proteome</keyword>
<feature type="region of interest" description="Disordered" evidence="1">
    <location>
        <begin position="46"/>
        <end position="76"/>
    </location>
</feature>
<feature type="region of interest" description="Disordered" evidence="1">
    <location>
        <begin position="92"/>
        <end position="111"/>
    </location>
</feature>
<protein>
    <submittedName>
        <fullName evidence="2">Uncharacterized protein</fullName>
    </submittedName>
</protein>
<sequence length="111" mass="11945">MSSRILKVGDMSMVAATPVALGQVEVPPTGGALIDPRRPRVWIPGIRFDPALPDQKQGDLFDSPESSAESNRRHSAHFSDLEIGLRLLAPDFGSVGSDRESGRQPQKNGTP</sequence>
<comment type="caution">
    <text evidence="2">The sequence shown here is derived from an EMBL/GenBank/DDBJ whole genome shotgun (WGS) entry which is preliminary data.</text>
</comment>
<evidence type="ECO:0000256" key="1">
    <source>
        <dbReference type="SAM" id="MobiDB-lite"/>
    </source>
</evidence>
<evidence type="ECO:0000313" key="2">
    <source>
        <dbReference type="EMBL" id="GFT16437.1"/>
    </source>
</evidence>
<dbReference type="AlphaFoldDB" id="A0A8X6NIL5"/>
<reference evidence="2" key="1">
    <citation type="submission" date="2020-08" db="EMBL/GenBank/DDBJ databases">
        <title>Multicomponent nature underlies the extraordinary mechanical properties of spider dragline silk.</title>
        <authorList>
            <person name="Kono N."/>
            <person name="Nakamura H."/>
            <person name="Mori M."/>
            <person name="Yoshida Y."/>
            <person name="Ohtoshi R."/>
            <person name="Malay A.D."/>
            <person name="Moran D.A.P."/>
            <person name="Tomita M."/>
            <person name="Numata K."/>
            <person name="Arakawa K."/>
        </authorList>
    </citation>
    <scope>NUCLEOTIDE SEQUENCE</scope>
</reference>
<gene>
    <name evidence="2" type="ORF">NPIL_354351</name>
</gene>
<organism evidence="2 3">
    <name type="scientific">Nephila pilipes</name>
    <name type="common">Giant wood spider</name>
    <name type="synonym">Nephila maculata</name>
    <dbReference type="NCBI Taxonomy" id="299642"/>
    <lineage>
        <taxon>Eukaryota</taxon>
        <taxon>Metazoa</taxon>
        <taxon>Ecdysozoa</taxon>
        <taxon>Arthropoda</taxon>
        <taxon>Chelicerata</taxon>
        <taxon>Arachnida</taxon>
        <taxon>Araneae</taxon>
        <taxon>Araneomorphae</taxon>
        <taxon>Entelegynae</taxon>
        <taxon>Araneoidea</taxon>
        <taxon>Nephilidae</taxon>
        <taxon>Nephila</taxon>
    </lineage>
</organism>
<dbReference type="EMBL" id="BMAW01009935">
    <property type="protein sequence ID" value="GFT16437.1"/>
    <property type="molecule type" value="Genomic_DNA"/>
</dbReference>
<proteinExistence type="predicted"/>
<dbReference type="Proteomes" id="UP000887013">
    <property type="component" value="Unassembled WGS sequence"/>
</dbReference>
<accession>A0A8X6NIL5</accession>
<evidence type="ECO:0000313" key="3">
    <source>
        <dbReference type="Proteomes" id="UP000887013"/>
    </source>
</evidence>
<name>A0A8X6NIL5_NEPPI</name>